<dbReference type="SUPFAM" id="SSF140683">
    <property type="entry name" value="SP0561-like"/>
    <property type="match status" value="1"/>
</dbReference>
<evidence type="ECO:0000313" key="2">
    <source>
        <dbReference type="Proteomes" id="UP000267841"/>
    </source>
</evidence>
<dbReference type="InterPro" id="IPR019903">
    <property type="entry name" value="RIC_family"/>
</dbReference>
<dbReference type="Pfam" id="PF04405">
    <property type="entry name" value="ScdA_N"/>
    <property type="match status" value="1"/>
</dbReference>
<dbReference type="RefSeq" id="WP_121011322.1">
    <property type="nucleotide sequence ID" value="NZ_RCCJ01000001.1"/>
</dbReference>
<accession>A0A497XPK5</accession>
<dbReference type="Proteomes" id="UP000267841">
    <property type="component" value="Unassembled WGS sequence"/>
</dbReference>
<evidence type="ECO:0000313" key="1">
    <source>
        <dbReference type="EMBL" id="RLJ70885.1"/>
    </source>
</evidence>
<dbReference type="Gene3D" id="1.10.3910.10">
    <property type="entry name" value="SP0561-like"/>
    <property type="match status" value="1"/>
</dbReference>
<protein>
    <submittedName>
        <fullName evidence="1">Regulator of cell morphogenesis and NO signaling</fullName>
    </submittedName>
</protein>
<keyword evidence="2" id="KW-1185">Reference proteome</keyword>
<sequence>MIDRNMTVNELLRKFPQVQSVLDRYYIDYCCGGHRTLEEAAKEHNFNLDEFIKEVEGKIEESGSS</sequence>
<dbReference type="OrthoDB" id="9797132at2"/>
<name>A0A497XPK5_9AQUI</name>
<gene>
    <name evidence="1" type="ORF">BCF55_1172</name>
</gene>
<dbReference type="AlphaFoldDB" id="A0A497XPK5"/>
<dbReference type="EMBL" id="RCCJ01000001">
    <property type="protein sequence ID" value="RLJ70885.1"/>
    <property type="molecule type" value="Genomic_DNA"/>
</dbReference>
<comment type="caution">
    <text evidence="1">The sequence shown here is derived from an EMBL/GenBank/DDBJ whole genome shotgun (WGS) entry which is preliminary data.</text>
</comment>
<reference evidence="1 2" key="1">
    <citation type="submission" date="2018-10" db="EMBL/GenBank/DDBJ databases">
        <title>Genomic Encyclopedia of Archaeal and Bacterial Type Strains, Phase II (KMG-II): from individual species to whole genera.</title>
        <authorList>
            <person name="Goeker M."/>
        </authorList>
    </citation>
    <scope>NUCLEOTIDE SEQUENCE [LARGE SCALE GENOMIC DNA]</scope>
    <source>
        <strain evidence="1 2">DSM 16510</strain>
    </source>
</reference>
<dbReference type="InterPro" id="IPR038062">
    <property type="entry name" value="ScdA-like_N_sf"/>
</dbReference>
<proteinExistence type="predicted"/>
<organism evidence="1 2">
    <name type="scientific">Hydrogenivirga caldilitoris</name>
    <dbReference type="NCBI Taxonomy" id="246264"/>
    <lineage>
        <taxon>Bacteria</taxon>
        <taxon>Pseudomonadati</taxon>
        <taxon>Aquificota</taxon>
        <taxon>Aquificia</taxon>
        <taxon>Aquificales</taxon>
        <taxon>Aquificaceae</taxon>
        <taxon>Hydrogenivirga</taxon>
    </lineage>
</organism>